<gene>
    <name evidence="2" type="ORF">GQ671_12055</name>
</gene>
<proteinExistence type="predicted"/>
<dbReference type="Proteomes" id="UP000436284">
    <property type="component" value="Unassembled WGS sequence"/>
</dbReference>
<dbReference type="OrthoDB" id="9791837at2"/>
<evidence type="ECO:0000313" key="2">
    <source>
        <dbReference type="EMBL" id="MXQ51999.1"/>
    </source>
</evidence>
<dbReference type="RefSeq" id="WP_160657578.1">
    <property type="nucleotide sequence ID" value="NZ_JBHRWU010000001.1"/>
</dbReference>
<name>A0A6N8U8K3_9STAP</name>
<accession>A0A6N8U8K3</accession>
<dbReference type="PANTHER" id="PTHR43861:SF3">
    <property type="entry name" value="PUTATIVE (AFU_ORTHOLOGUE AFUA_2G14390)-RELATED"/>
    <property type="match status" value="1"/>
</dbReference>
<dbReference type="GO" id="GO:0032259">
    <property type="term" value="P:methylation"/>
    <property type="evidence" value="ECO:0007669"/>
    <property type="project" value="UniProtKB-KW"/>
</dbReference>
<dbReference type="AlphaFoldDB" id="A0A6N8U8K3"/>
<evidence type="ECO:0000256" key="1">
    <source>
        <dbReference type="ARBA" id="ARBA00022679"/>
    </source>
</evidence>
<reference evidence="2 3" key="1">
    <citation type="submission" date="2019-12" db="EMBL/GenBank/DDBJ databases">
        <title>Salinicoccus cyprini sp. nov., isolated from gastro-intestinal tract of mirror carp, Cyprinus carpio var. specularis, collected from Gobind Sagar Reservoir, Himachal Pradesh, India.</title>
        <authorList>
            <person name="Talwar C."/>
            <person name="Singh A.K."/>
            <person name="Lal R."/>
            <person name="Negi R.K."/>
        </authorList>
    </citation>
    <scope>NUCLEOTIDE SEQUENCE [LARGE SCALE GENOMIC DNA]</scope>
    <source>
        <strain evidence="2 3">J-82</strain>
    </source>
</reference>
<keyword evidence="1 2" id="KW-0808">Transferase</keyword>
<keyword evidence="3" id="KW-1185">Reference proteome</keyword>
<dbReference type="Gene3D" id="3.40.50.150">
    <property type="entry name" value="Vaccinia Virus protein VP39"/>
    <property type="match status" value="1"/>
</dbReference>
<dbReference type="SUPFAM" id="SSF53335">
    <property type="entry name" value="S-adenosyl-L-methionine-dependent methyltransferases"/>
    <property type="match status" value="1"/>
</dbReference>
<comment type="caution">
    <text evidence="2">The sequence shown here is derived from an EMBL/GenBank/DDBJ whole genome shotgun (WGS) entry which is preliminary data.</text>
</comment>
<organism evidence="2 3">
    <name type="scientific">Salinicoccus hispanicus</name>
    <dbReference type="NCBI Taxonomy" id="157225"/>
    <lineage>
        <taxon>Bacteria</taxon>
        <taxon>Bacillati</taxon>
        <taxon>Bacillota</taxon>
        <taxon>Bacilli</taxon>
        <taxon>Bacillales</taxon>
        <taxon>Staphylococcaceae</taxon>
        <taxon>Salinicoccus</taxon>
    </lineage>
</organism>
<dbReference type="PANTHER" id="PTHR43861">
    <property type="entry name" value="TRANS-ACONITATE 2-METHYLTRANSFERASE-RELATED"/>
    <property type="match status" value="1"/>
</dbReference>
<dbReference type="Pfam" id="PF01209">
    <property type="entry name" value="Ubie_methyltran"/>
    <property type="match status" value="1"/>
</dbReference>
<dbReference type="GO" id="GO:0008168">
    <property type="term" value="F:methyltransferase activity"/>
    <property type="evidence" value="ECO:0007669"/>
    <property type="project" value="UniProtKB-KW"/>
</dbReference>
<dbReference type="InterPro" id="IPR029063">
    <property type="entry name" value="SAM-dependent_MTases_sf"/>
</dbReference>
<keyword evidence="2" id="KW-0489">Methyltransferase</keyword>
<sequence>MTDNVFESMAKRYDTKDRKALATIIIKEIRQALSGHAYRSMLDYGSGTGLVGLEFTDMFDRVTLADASEQMVQITQTKIDDAGLLHVEAVQLDLTQEQTNVEADVIIISLVLIHVPEVDSLLSALYKVMTPGGRLVVVDFDKNHNVHHPKLHNGFAHDEIRGLLLEAGFTPTDDRTFHEGEQLFMKQDASMFIATGSR</sequence>
<dbReference type="CDD" id="cd02440">
    <property type="entry name" value="AdoMet_MTases"/>
    <property type="match status" value="1"/>
</dbReference>
<protein>
    <submittedName>
        <fullName evidence="2">Class I SAM-dependent methyltransferase</fullName>
    </submittedName>
</protein>
<dbReference type="EMBL" id="WUUK01000005">
    <property type="protein sequence ID" value="MXQ51999.1"/>
    <property type="molecule type" value="Genomic_DNA"/>
</dbReference>
<evidence type="ECO:0000313" key="3">
    <source>
        <dbReference type="Proteomes" id="UP000436284"/>
    </source>
</evidence>